<feature type="domain" description="DUF1828" evidence="1">
    <location>
        <begin position="37"/>
        <end position="128"/>
    </location>
</feature>
<keyword evidence="3" id="KW-1185">Reference proteome</keyword>
<reference evidence="3" key="1">
    <citation type="submission" date="2016-10" db="EMBL/GenBank/DDBJ databases">
        <authorList>
            <person name="Varghese N."/>
            <person name="Submissions S."/>
        </authorList>
    </citation>
    <scope>NUCLEOTIDE SEQUENCE [LARGE SCALE GENOMIC DNA]</scope>
    <source>
        <strain evidence="3">DSM 23445</strain>
    </source>
</reference>
<dbReference type="EMBL" id="FPBF01000004">
    <property type="protein sequence ID" value="SFT98811.1"/>
    <property type="molecule type" value="Genomic_DNA"/>
</dbReference>
<evidence type="ECO:0000313" key="2">
    <source>
        <dbReference type="EMBL" id="SFT98811.1"/>
    </source>
</evidence>
<proteinExistence type="predicted"/>
<evidence type="ECO:0000259" key="1">
    <source>
        <dbReference type="Pfam" id="PF08861"/>
    </source>
</evidence>
<gene>
    <name evidence="2" type="ORF">SAMN04489724_3196</name>
</gene>
<dbReference type="Pfam" id="PF08861">
    <property type="entry name" value="DUF1828"/>
    <property type="match status" value="1"/>
</dbReference>
<dbReference type="Proteomes" id="UP000199673">
    <property type="component" value="Unassembled WGS sequence"/>
</dbReference>
<name>A0A1I7CHB3_9BACT</name>
<dbReference type="InterPro" id="IPR014960">
    <property type="entry name" value="DUF1828"/>
</dbReference>
<dbReference type="AlphaFoldDB" id="A0A1I7CHB3"/>
<dbReference type="RefSeq" id="WP_091695255.1">
    <property type="nucleotide sequence ID" value="NZ_FPBF01000004.1"/>
</dbReference>
<evidence type="ECO:0000313" key="3">
    <source>
        <dbReference type="Proteomes" id="UP000199673"/>
    </source>
</evidence>
<dbReference type="OrthoDB" id="581553at2"/>
<protein>
    <recommendedName>
        <fullName evidence="1">DUF1828 domain-containing protein</fullName>
    </recommendedName>
</protein>
<accession>A0A1I7CHB3</accession>
<dbReference type="STRING" id="305507.SAMN04489724_3196"/>
<sequence length="262" mass="30219">MKIIDTNIQELQAALCQQFCADIKVSKKNDKLIRVETPFYFSDGDPYQIYLSEIETGGFRVTDMGHTLMQMSYENDIDLLRKGTRGTLLSQIKLELGLQEDDGAFYLNSTLKDIPENILKLGQGITKIQDLTFLNRARVESTFYEDLEERLYHIVDAEKVVQDYVYYNMENADDYPIDYMIPGKEEPLFLFGIGNRDKARLTTIVLERLIRHKASFESLIIFQDFDSIPKNDAKRLMNVAGEMISSLDAKEDLSRKILKRVA</sequence>
<organism evidence="2 3">
    <name type="scientific">Algoriphagus locisalis</name>
    <dbReference type="NCBI Taxonomy" id="305507"/>
    <lineage>
        <taxon>Bacteria</taxon>
        <taxon>Pseudomonadati</taxon>
        <taxon>Bacteroidota</taxon>
        <taxon>Cytophagia</taxon>
        <taxon>Cytophagales</taxon>
        <taxon>Cyclobacteriaceae</taxon>
        <taxon>Algoriphagus</taxon>
    </lineage>
</organism>